<evidence type="ECO:0000313" key="1">
    <source>
        <dbReference type="EnsemblMetazoa" id="AARA003405-PA"/>
    </source>
</evidence>
<dbReference type="EMBL" id="APCN01003297">
    <property type="status" value="NOT_ANNOTATED_CDS"/>
    <property type="molecule type" value="Genomic_DNA"/>
</dbReference>
<name>A0A182HQ62_ANOAR</name>
<sequence length="97" mass="10915">MLLRLCCLDCLLLLYLRTADDLLHGVCGSYHLLGDRIGRLLWHLPQPRFGLRYDHATKSHPKRTDAGRLPRGKGIHLGVLMRESPPNASTMNAVICD</sequence>
<dbReference type="VEuPathDB" id="VectorBase:AARA003405"/>
<organism evidence="1 2">
    <name type="scientific">Anopheles arabiensis</name>
    <name type="common">Mosquito</name>
    <dbReference type="NCBI Taxonomy" id="7173"/>
    <lineage>
        <taxon>Eukaryota</taxon>
        <taxon>Metazoa</taxon>
        <taxon>Ecdysozoa</taxon>
        <taxon>Arthropoda</taxon>
        <taxon>Hexapoda</taxon>
        <taxon>Insecta</taxon>
        <taxon>Pterygota</taxon>
        <taxon>Neoptera</taxon>
        <taxon>Endopterygota</taxon>
        <taxon>Diptera</taxon>
        <taxon>Nematocera</taxon>
        <taxon>Culicoidea</taxon>
        <taxon>Culicidae</taxon>
        <taxon>Anophelinae</taxon>
        <taxon>Anopheles</taxon>
    </lineage>
</organism>
<keyword evidence="2" id="KW-1185">Reference proteome</keyword>
<dbReference type="EnsemblMetazoa" id="AARA003405-RA">
    <property type="protein sequence ID" value="AARA003405-PA"/>
    <property type="gene ID" value="AARA003405"/>
</dbReference>
<accession>A0A182HQ62</accession>
<proteinExistence type="predicted"/>
<dbReference type="Proteomes" id="UP000075840">
    <property type="component" value="Unassembled WGS sequence"/>
</dbReference>
<protein>
    <submittedName>
        <fullName evidence="1">Uncharacterized protein</fullName>
    </submittedName>
</protein>
<evidence type="ECO:0000313" key="2">
    <source>
        <dbReference type="Proteomes" id="UP000075840"/>
    </source>
</evidence>
<reference evidence="1" key="1">
    <citation type="submission" date="2022-08" db="UniProtKB">
        <authorList>
            <consortium name="EnsemblMetazoa"/>
        </authorList>
    </citation>
    <scope>IDENTIFICATION</scope>
    <source>
        <strain evidence="1">Dongola</strain>
    </source>
</reference>
<dbReference type="AlphaFoldDB" id="A0A182HQ62"/>